<evidence type="ECO:0000256" key="6">
    <source>
        <dbReference type="ARBA" id="ARBA00022842"/>
    </source>
</evidence>
<reference evidence="12 13" key="1">
    <citation type="journal article" date="2018" name="Microbiome">
        <title>Fine metagenomic profile of the Mediterranean stratified and mixed water columns revealed by assembly and recruitment.</title>
        <authorList>
            <person name="Haro-Moreno J.M."/>
            <person name="Lopez-Perez M."/>
            <person name="De La Torre J.R."/>
            <person name="Picazo A."/>
            <person name="Camacho A."/>
            <person name="Rodriguez-Valera F."/>
        </authorList>
    </citation>
    <scope>NUCLEOTIDE SEQUENCE [LARGE SCALE GENOMIC DNA]</scope>
    <source>
        <strain evidence="12">MED-G84</strain>
    </source>
</reference>
<feature type="binding site" evidence="10">
    <location>
        <position position="256"/>
    </location>
    <ligand>
        <name>succinyl-CoA</name>
        <dbReference type="ChEBI" id="CHEBI:57292"/>
    </ligand>
</feature>
<name>A0A368BRN1_9GAMM</name>
<dbReference type="GO" id="GO:0019877">
    <property type="term" value="P:diaminopimelate biosynthetic process"/>
    <property type="evidence" value="ECO:0007669"/>
    <property type="project" value="UniProtKB-UniRule"/>
</dbReference>
<dbReference type="Gene3D" id="2.160.10.10">
    <property type="entry name" value="Hexapeptide repeat proteins"/>
    <property type="match status" value="1"/>
</dbReference>
<keyword evidence="5 10" id="KW-0479">Metal-binding</keyword>
<feature type="binding site" evidence="10">
    <location>
        <position position="230"/>
    </location>
    <ligand>
        <name>succinyl-CoA</name>
        <dbReference type="ChEBI" id="CHEBI:57292"/>
    </ligand>
</feature>
<evidence type="ECO:0000256" key="3">
    <source>
        <dbReference type="ARBA" id="ARBA00022605"/>
    </source>
</evidence>
<feature type="binding site" evidence="10">
    <location>
        <begin position="271"/>
        <end position="272"/>
    </location>
    <ligand>
        <name>succinyl-CoA</name>
        <dbReference type="ChEBI" id="CHEBI:57292"/>
    </ligand>
</feature>
<evidence type="ECO:0000313" key="12">
    <source>
        <dbReference type="EMBL" id="RCL39554.1"/>
    </source>
</evidence>
<protein>
    <recommendedName>
        <fullName evidence="10">2,3,4,5-tetrahydropyridine-2,6-dicarboxylate N-succinyltransferase</fullName>
        <ecNumber evidence="10">2.3.1.117</ecNumber>
    </recommendedName>
    <alternativeName>
        <fullName evidence="10">Tetrahydrodipicolinate N-succinyltransferase</fullName>
        <shortName evidence="10">THDP succinyltransferase</shortName>
        <shortName evidence="10">THP succinyltransferase</shortName>
    </alternativeName>
    <alternativeName>
        <fullName evidence="10">Tetrahydropicolinate succinylase</fullName>
    </alternativeName>
</protein>
<dbReference type="FunFam" id="2.160.10.10:FF:000009">
    <property type="entry name" value="2,3,4,5-tetrahydropyridine-2,6-dicarboxylate N-succinyltransferase"/>
    <property type="match status" value="1"/>
</dbReference>
<evidence type="ECO:0000256" key="1">
    <source>
        <dbReference type="ARBA" id="ARBA00011233"/>
    </source>
</evidence>
<comment type="subunit">
    <text evidence="1 10">Homotrimer.</text>
</comment>
<feature type="binding site" evidence="10">
    <location>
        <position position="296"/>
    </location>
    <ligand>
        <name>succinyl-CoA</name>
        <dbReference type="ChEBI" id="CHEBI:57292"/>
    </ligand>
</feature>
<feature type="binding site" evidence="10">
    <location>
        <position position="233"/>
    </location>
    <ligand>
        <name>succinyl-CoA</name>
        <dbReference type="ChEBI" id="CHEBI:57292"/>
    </ligand>
</feature>
<evidence type="ECO:0000256" key="9">
    <source>
        <dbReference type="ARBA" id="ARBA00023315"/>
    </source>
</evidence>
<accession>A0A368BRN1</accession>
<evidence type="ECO:0000256" key="2">
    <source>
        <dbReference type="ARBA" id="ARBA00022490"/>
    </source>
</evidence>
<dbReference type="CDD" id="cd04649">
    <property type="entry name" value="LbH_THP_succinylT_putative"/>
    <property type="match status" value="1"/>
</dbReference>
<comment type="similarity">
    <text evidence="10">Belongs to the type 2 tetrahydrodipicolinate N-succinyltransferase family.</text>
</comment>
<dbReference type="Pfam" id="PF14789">
    <property type="entry name" value="THDPS_M"/>
    <property type="match status" value="1"/>
</dbReference>
<dbReference type="GO" id="GO:0009089">
    <property type="term" value="P:lysine biosynthetic process via diaminopimelate"/>
    <property type="evidence" value="ECO:0007669"/>
    <property type="project" value="UniProtKB-UniRule"/>
</dbReference>
<feature type="active site" description="Acyl-anhydride intermediate" evidence="10">
    <location>
        <position position="213"/>
    </location>
</feature>
<evidence type="ECO:0000259" key="11">
    <source>
        <dbReference type="Pfam" id="PF14789"/>
    </source>
</evidence>
<feature type="domain" description="2,3,4,5-tetrahydropyridine-2,6-dicarboxylate N-succinyltransferase middle" evidence="11">
    <location>
        <begin position="124"/>
        <end position="163"/>
    </location>
</feature>
<dbReference type="GO" id="GO:0000287">
    <property type="term" value="F:magnesium ion binding"/>
    <property type="evidence" value="ECO:0007669"/>
    <property type="project" value="UniProtKB-UniRule"/>
</dbReference>
<gene>
    <name evidence="10" type="primary">dapD</name>
    <name evidence="12" type="ORF">DBW98_00675</name>
</gene>
<keyword evidence="6 10" id="KW-0460">Magnesium</keyword>
<evidence type="ECO:0000256" key="7">
    <source>
        <dbReference type="ARBA" id="ARBA00022915"/>
    </source>
</evidence>
<evidence type="ECO:0000256" key="4">
    <source>
        <dbReference type="ARBA" id="ARBA00022679"/>
    </source>
</evidence>
<evidence type="ECO:0000256" key="5">
    <source>
        <dbReference type="ARBA" id="ARBA00022723"/>
    </source>
</evidence>
<dbReference type="EC" id="2.3.1.117" evidence="10"/>
<feature type="binding site" evidence="10">
    <location>
        <position position="197"/>
    </location>
    <ligand>
        <name>Mg(2+)</name>
        <dbReference type="ChEBI" id="CHEBI:18420"/>
        <label>2</label>
        <note>ligand shared between trimeric partners</note>
    </ligand>
</feature>
<feature type="binding site" evidence="10">
    <location>
        <position position="279"/>
    </location>
    <ligand>
        <name>succinyl-CoA</name>
        <dbReference type="ChEBI" id="CHEBI:57292"/>
    </ligand>
</feature>
<sequence length="335" mass="36243">MNNLPLIGLGIATKSESGQTLDTFFPLIVFKGGEEKYDQCFDDWNALMSEDVIEVKDPLLLNLQDDDLSDSIDHLNDNQALILCRISDNKSIENTEEAYLKLHLISYKYFVPNSLNLENLFGHLVNVAWTNQGPIELEGIEKKILSAKKKNQLLEINSIDKFPCLTDYIIPPGVRIADSSRVRLGAYLSEGTTVMHEGFVNFNAGTLGPAMIEGRISAGVVVGKNSDLGGGCSTMGTLSGGNNIKISVGENCLLGANSGLGIPIGDNCIVEAGLYVTGGSKVTKYNAQNEPELVIKASELAGQDNLLFIRNSQNGAIEAKVNPKSIELNESLHKN</sequence>
<proteinExistence type="inferred from homology"/>
<dbReference type="InterPro" id="IPR026586">
    <property type="entry name" value="Type2_DapD"/>
</dbReference>
<evidence type="ECO:0000256" key="8">
    <source>
        <dbReference type="ARBA" id="ARBA00023154"/>
    </source>
</evidence>
<dbReference type="InterPro" id="IPR038361">
    <property type="entry name" value="THDPS_M_sf"/>
</dbReference>
<dbReference type="InterPro" id="IPR001451">
    <property type="entry name" value="Hexapep"/>
</dbReference>
<evidence type="ECO:0000313" key="13">
    <source>
        <dbReference type="Proteomes" id="UP000253032"/>
    </source>
</evidence>
<keyword evidence="7 10" id="KW-0220">Diaminopimelate biosynthesis</keyword>
<dbReference type="GO" id="GO:0005737">
    <property type="term" value="C:cytoplasm"/>
    <property type="evidence" value="ECO:0007669"/>
    <property type="project" value="UniProtKB-SubCell"/>
</dbReference>
<dbReference type="InterPro" id="IPR032784">
    <property type="entry name" value="THDPS_M"/>
</dbReference>
<comment type="caution">
    <text evidence="10">Lacks conserved residue(s) required for the propagation of feature annotation.</text>
</comment>
<dbReference type="Pfam" id="PF14602">
    <property type="entry name" value="Hexapep_2"/>
    <property type="match status" value="1"/>
</dbReference>
<evidence type="ECO:0000256" key="10">
    <source>
        <dbReference type="HAMAP-Rule" id="MF_02122"/>
    </source>
</evidence>
<dbReference type="SUPFAM" id="SSF51161">
    <property type="entry name" value="Trimeric LpxA-like enzymes"/>
    <property type="match status" value="1"/>
</dbReference>
<keyword evidence="9 10" id="KW-0012">Acyltransferase</keyword>
<feature type="binding site" evidence="10">
    <location>
        <position position="215"/>
    </location>
    <ligand>
        <name>succinyl-CoA</name>
        <dbReference type="ChEBI" id="CHEBI:57292"/>
    </ligand>
</feature>
<dbReference type="Gene3D" id="3.30.70.2010">
    <property type="match status" value="1"/>
</dbReference>
<dbReference type="UniPathway" id="UPA00034">
    <property type="reaction ID" value="UER00019"/>
</dbReference>
<comment type="function">
    <text evidence="10">Catalyzes the conversion of the cyclic tetrahydrodipicolinate (THDP) into the acyclic N-succinyl-L-2-amino-6-oxopimelate using succinyl-CoA.</text>
</comment>
<comment type="catalytic activity">
    <reaction evidence="10">
        <text>(S)-2,3,4,5-tetrahydrodipicolinate + succinyl-CoA + H2O = (S)-2-succinylamino-6-oxoheptanedioate + CoA</text>
        <dbReference type="Rhea" id="RHEA:17325"/>
        <dbReference type="ChEBI" id="CHEBI:15377"/>
        <dbReference type="ChEBI" id="CHEBI:15685"/>
        <dbReference type="ChEBI" id="CHEBI:16845"/>
        <dbReference type="ChEBI" id="CHEBI:57287"/>
        <dbReference type="ChEBI" id="CHEBI:57292"/>
        <dbReference type="EC" id="2.3.1.117"/>
    </reaction>
</comment>
<keyword evidence="4 10" id="KW-0808">Transferase</keyword>
<dbReference type="GO" id="GO:0008666">
    <property type="term" value="F:2,3,4,5-tetrahydropyridine-2,6-dicarboxylate N-succinyltransferase activity"/>
    <property type="evidence" value="ECO:0007669"/>
    <property type="project" value="UniProtKB-UniRule"/>
</dbReference>
<dbReference type="Gene3D" id="3.30.60.70">
    <property type="entry name" value="Trimeric LpxA-like enzymes"/>
    <property type="match status" value="1"/>
</dbReference>
<comment type="pathway">
    <text evidence="10">Amino-acid biosynthesis; L-lysine biosynthesis via DAP pathway; LL-2,6-diaminopimelate from (S)-tetrahydrodipicolinate (succinylase route): step 1/3.</text>
</comment>
<keyword evidence="2 10" id="KW-0963">Cytoplasm</keyword>
<keyword evidence="8 10" id="KW-0457">Lysine biosynthesis</keyword>
<dbReference type="HAMAP" id="MF_02122">
    <property type="entry name" value="DapD_type2"/>
    <property type="match status" value="1"/>
</dbReference>
<dbReference type="AlphaFoldDB" id="A0A368BRN1"/>
<dbReference type="InterPro" id="IPR011004">
    <property type="entry name" value="Trimer_LpxA-like_sf"/>
</dbReference>
<keyword evidence="3 10" id="KW-0028">Amino-acid biosynthesis</keyword>
<comment type="subcellular location">
    <subcellularLocation>
        <location evidence="10">Cytoplasm</location>
    </subcellularLocation>
</comment>
<comment type="caution">
    <text evidence="12">The sequence shown here is derived from an EMBL/GenBank/DDBJ whole genome shotgun (WGS) entry which is preliminary data.</text>
</comment>
<dbReference type="Proteomes" id="UP000253032">
    <property type="component" value="Unassembled WGS sequence"/>
</dbReference>
<organism evidence="12 13">
    <name type="scientific">SAR86 cluster bacterium</name>
    <dbReference type="NCBI Taxonomy" id="2030880"/>
    <lineage>
        <taxon>Bacteria</taxon>
        <taxon>Pseudomonadati</taxon>
        <taxon>Pseudomonadota</taxon>
        <taxon>Gammaproteobacteria</taxon>
        <taxon>SAR86 cluster</taxon>
    </lineage>
</organism>
<dbReference type="EMBL" id="QOPC01000002">
    <property type="protein sequence ID" value="RCL39554.1"/>
    <property type="molecule type" value="Genomic_DNA"/>
</dbReference>